<accession>A0A4Y2N852</accession>
<dbReference type="AlphaFoldDB" id="A0A4Y2N852"/>
<dbReference type="EMBL" id="BGPR01008635">
    <property type="protein sequence ID" value="GBN35082.1"/>
    <property type="molecule type" value="Genomic_DNA"/>
</dbReference>
<sequence>MEDIEFSYYPDSKEGCHFTLHRLSSQAFPRKPSRKSLPQGLRLQGKLLMHYLTDKPHDLGQRHNLIDYRLHRYCLKPLKVTFDNALRPKLLPSRTKLISFLNENENLIKQPTDATSSSGSDPDFSPSPRPQTYGLRPSFSPSPKPQIYGLRPIFSPSPRPQTYGLRPSISPSPRPQTYGLRPSRGSIPKTLISSRTDTHCFIDDTRDIEPK</sequence>
<feature type="compositionally biased region" description="Low complexity" evidence="1">
    <location>
        <begin position="116"/>
        <end position="126"/>
    </location>
</feature>
<evidence type="ECO:0000313" key="3">
    <source>
        <dbReference type="Proteomes" id="UP000499080"/>
    </source>
</evidence>
<proteinExistence type="predicted"/>
<organism evidence="2 3">
    <name type="scientific">Araneus ventricosus</name>
    <name type="common">Orbweaver spider</name>
    <name type="synonym">Epeira ventricosa</name>
    <dbReference type="NCBI Taxonomy" id="182803"/>
    <lineage>
        <taxon>Eukaryota</taxon>
        <taxon>Metazoa</taxon>
        <taxon>Ecdysozoa</taxon>
        <taxon>Arthropoda</taxon>
        <taxon>Chelicerata</taxon>
        <taxon>Arachnida</taxon>
        <taxon>Araneae</taxon>
        <taxon>Araneomorphae</taxon>
        <taxon>Entelegynae</taxon>
        <taxon>Araneoidea</taxon>
        <taxon>Araneidae</taxon>
        <taxon>Araneus</taxon>
    </lineage>
</organism>
<keyword evidence="3" id="KW-1185">Reference proteome</keyword>
<gene>
    <name evidence="2" type="ORF">AVEN_60475_1</name>
</gene>
<feature type="region of interest" description="Disordered" evidence="1">
    <location>
        <begin position="110"/>
        <end position="190"/>
    </location>
</feature>
<protein>
    <submittedName>
        <fullName evidence="2">Uncharacterized protein</fullName>
    </submittedName>
</protein>
<name>A0A4Y2N852_ARAVE</name>
<evidence type="ECO:0000256" key="1">
    <source>
        <dbReference type="SAM" id="MobiDB-lite"/>
    </source>
</evidence>
<evidence type="ECO:0000313" key="2">
    <source>
        <dbReference type="EMBL" id="GBN35082.1"/>
    </source>
</evidence>
<reference evidence="2 3" key="1">
    <citation type="journal article" date="2019" name="Sci. Rep.">
        <title>Orb-weaving spider Araneus ventricosus genome elucidates the spidroin gene catalogue.</title>
        <authorList>
            <person name="Kono N."/>
            <person name="Nakamura H."/>
            <person name="Ohtoshi R."/>
            <person name="Moran D.A.P."/>
            <person name="Shinohara A."/>
            <person name="Yoshida Y."/>
            <person name="Fujiwara M."/>
            <person name="Mori M."/>
            <person name="Tomita M."/>
            <person name="Arakawa K."/>
        </authorList>
    </citation>
    <scope>NUCLEOTIDE SEQUENCE [LARGE SCALE GENOMIC DNA]</scope>
</reference>
<comment type="caution">
    <text evidence="2">The sequence shown here is derived from an EMBL/GenBank/DDBJ whole genome shotgun (WGS) entry which is preliminary data.</text>
</comment>
<dbReference type="Proteomes" id="UP000499080">
    <property type="component" value="Unassembled WGS sequence"/>
</dbReference>